<proteinExistence type="predicted"/>
<name>A0A8S5N6K2_9CAUD</name>
<evidence type="ECO:0008006" key="2">
    <source>
        <dbReference type="Google" id="ProtNLM"/>
    </source>
</evidence>
<sequence>MAYLDNNGLLYLWNKIKSTFVKQVSGKGLSTNDYTTAEKNKLGGIASGAEVNQYAFSNVKVGSTTVAADTKTDTLELVAGSNVTLTPDAINDKVTIAAKDTTYNDFKIPTIAEEGKSGLVPAPPASGFYKILMGHGWASTSLTAHERSDGINIALNSVENPETITSVEITNATDEQHGFMSATDKAKLDGIEEGANNFVHPSYTSKASGLYKVTVDNKGHVSAATTVVKSDITGLGIPAQDTTYADMKGATSSAAGTHGLVPAPAAGSQSTKYLRADGTWQTPPDTKFTHPSGDGNLHVPATGTANNGKVLKAGATAGSLSWGTLTKADVGLGSTANGAEVNQNAFSNIKVSYSSGESGTIRATGKTDTLEIANGTNISIGYDEASKGIVISGDYKDFTGATTTAAGKNGLVPAPAAGKQTQYLRGDGTWATPTNTTYSVATQSANGLMSSTDKKKLDGFKDASTYALKSDITGMYKYKGSVADATKLPTTGQTTGDVYNIETASAYGGAGMNVAWDGSKWDPLGEIFTITSITNSEIDTICV</sequence>
<accession>A0A8S5N6K2</accession>
<evidence type="ECO:0000313" key="1">
    <source>
        <dbReference type="EMBL" id="DAD89771.1"/>
    </source>
</evidence>
<dbReference type="EMBL" id="BK015068">
    <property type="protein sequence ID" value="DAD89771.1"/>
    <property type="molecule type" value="Genomic_DNA"/>
</dbReference>
<protein>
    <recommendedName>
        <fullName evidence="2">Tail fiber protein</fullName>
    </recommendedName>
</protein>
<organism evidence="1">
    <name type="scientific">Siphoviridae sp. ctWDo30</name>
    <dbReference type="NCBI Taxonomy" id="2826360"/>
    <lineage>
        <taxon>Viruses</taxon>
        <taxon>Duplodnaviria</taxon>
        <taxon>Heunggongvirae</taxon>
        <taxon>Uroviricota</taxon>
        <taxon>Caudoviricetes</taxon>
    </lineage>
</organism>
<reference evidence="1" key="1">
    <citation type="journal article" date="2021" name="Proc. Natl. Acad. Sci. U.S.A.">
        <title>A Catalog of Tens of Thousands of Viruses from Human Metagenomes Reveals Hidden Associations with Chronic Diseases.</title>
        <authorList>
            <person name="Tisza M.J."/>
            <person name="Buck C.B."/>
        </authorList>
    </citation>
    <scope>NUCLEOTIDE SEQUENCE</scope>
    <source>
        <strain evidence="1">CtWDo30</strain>
    </source>
</reference>